<keyword evidence="3" id="KW-0812">Transmembrane</keyword>
<feature type="transmembrane region" description="Helical" evidence="3">
    <location>
        <begin position="126"/>
        <end position="144"/>
    </location>
</feature>
<evidence type="ECO:0000256" key="1">
    <source>
        <dbReference type="ARBA" id="ARBA00004173"/>
    </source>
</evidence>
<reference evidence="5" key="1">
    <citation type="journal article" date="2016" name="Proc. Natl. Acad. Sci. U.S.A.">
        <title>Comparative genomics of biotechnologically important yeasts.</title>
        <authorList>
            <person name="Riley R."/>
            <person name="Haridas S."/>
            <person name="Wolfe K.H."/>
            <person name="Lopes M.R."/>
            <person name="Hittinger C.T."/>
            <person name="Goeker M."/>
            <person name="Salamov A.A."/>
            <person name="Wisecaver J.H."/>
            <person name="Long T.M."/>
            <person name="Calvey C.H."/>
            <person name="Aerts A.L."/>
            <person name="Barry K.W."/>
            <person name="Choi C."/>
            <person name="Clum A."/>
            <person name="Coughlan A.Y."/>
            <person name="Deshpande S."/>
            <person name="Douglass A.P."/>
            <person name="Hanson S.J."/>
            <person name="Klenk H.-P."/>
            <person name="LaButti K.M."/>
            <person name="Lapidus A."/>
            <person name="Lindquist E.A."/>
            <person name="Lipzen A.M."/>
            <person name="Meier-Kolthoff J.P."/>
            <person name="Ohm R.A."/>
            <person name="Otillar R.P."/>
            <person name="Pangilinan J.L."/>
            <person name="Peng Y."/>
            <person name="Rokas A."/>
            <person name="Rosa C.A."/>
            <person name="Scheuner C."/>
            <person name="Sibirny A.A."/>
            <person name="Slot J.C."/>
            <person name="Stielow J.B."/>
            <person name="Sun H."/>
            <person name="Kurtzman C.P."/>
            <person name="Blackwell M."/>
            <person name="Grigoriev I.V."/>
            <person name="Jeffries T.W."/>
        </authorList>
    </citation>
    <scope>NUCLEOTIDE SEQUENCE [LARGE SCALE GENOMIC DNA]</scope>
    <source>
        <strain evidence="5">NRRL Y-1626</strain>
    </source>
</reference>
<dbReference type="SUPFAM" id="SSF81406">
    <property type="entry name" value="Mitochondrial cytochrome c oxidase subunit IV"/>
    <property type="match status" value="1"/>
</dbReference>
<evidence type="ECO:0000256" key="3">
    <source>
        <dbReference type="SAM" id="Phobius"/>
    </source>
</evidence>
<comment type="caution">
    <text evidence="4">The sequence shown here is derived from an EMBL/GenBank/DDBJ whole genome shotgun (WGS) entry which is preliminary data.</text>
</comment>
<sequence length="162" mass="19335">MFLKNHSKSLLSLGKNSIFINKRLFNYSSLKRQSSKTPTFIDDLGNKYTPPDIEKYVTKEYYPDNLPKSFKKEIDDYLLNFRMINNRDWKNLTLLEKQKLYFLEYGKIGIRDPGSKMTKEAYIYKLIFQVLLTVTILTAFSQLYKDKNYLKTLEKENLEKEQ</sequence>
<keyword evidence="5" id="KW-1185">Reference proteome</keyword>
<dbReference type="OrthoDB" id="3971011at2759"/>
<dbReference type="Proteomes" id="UP000092321">
    <property type="component" value="Unassembled WGS sequence"/>
</dbReference>
<dbReference type="EMBL" id="LXPE01000017">
    <property type="protein sequence ID" value="OBA26492.1"/>
    <property type="molecule type" value="Genomic_DNA"/>
</dbReference>
<proteinExistence type="predicted"/>
<name>A0A1B7TCL7_9ASCO</name>
<evidence type="ECO:0000313" key="5">
    <source>
        <dbReference type="Proteomes" id="UP000092321"/>
    </source>
</evidence>
<accession>A0A1B7TCL7</accession>
<dbReference type="GO" id="GO:0006123">
    <property type="term" value="P:mitochondrial electron transport, cytochrome c to oxygen"/>
    <property type="evidence" value="ECO:0007669"/>
    <property type="project" value="InterPro"/>
</dbReference>
<keyword evidence="2" id="KW-0496">Mitochondrion</keyword>
<dbReference type="InterPro" id="IPR036639">
    <property type="entry name" value="Cyt_c_oxidase_su4_sf"/>
</dbReference>
<comment type="subcellular location">
    <subcellularLocation>
        <location evidence="1">Mitochondrion</location>
    </subcellularLocation>
</comment>
<evidence type="ECO:0000256" key="2">
    <source>
        <dbReference type="ARBA" id="ARBA00023128"/>
    </source>
</evidence>
<keyword evidence="3" id="KW-1133">Transmembrane helix</keyword>
<dbReference type="Gene3D" id="1.10.442.10">
    <property type="entry name" value="Cytochrome c oxidase subunit IV"/>
    <property type="match status" value="1"/>
</dbReference>
<dbReference type="GO" id="GO:0005739">
    <property type="term" value="C:mitochondrion"/>
    <property type="evidence" value="ECO:0007669"/>
    <property type="project" value="UniProtKB-SubCell"/>
</dbReference>
<dbReference type="AlphaFoldDB" id="A0A1B7TCL7"/>
<dbReference type="Pfam" id="PF02936">
    <property type="entry name" value="COX4"/>
    <property type="match status" value="1"/>
</dbReference>
<evidence type="ECO:0000313" key="4">
    <source>
        <dbReference type="EMBL" id="OBA26492.1"/>
    </source>
</evidence>
<dbReference type="InterPro" id="IPR004203">
    <property type="entry name" value="Cyt_c_oxidase_su4_fam"/>
</dbReference>
<protein>
    <submittedName>
        <fullName evidence="4">Uncharacterized protein</fullName>
    </submittedName>
</protein>
<dbReference type="GO" id="GO:0045277">
    <property type="term" value="C:respiratory chain complex IV"/>
    <property type="evidence" value="ECO:0007669"/>
    <property type="project" value="InterPro"/>
</dbReference>
<keyword evidence="3" id="KW-0472">Membrane</keyword>
<organism evidence="4 5">
    <name type="scientific">Hanseniaspora valbyensis NRRL Y-1626</name>
    <dbReference type="NCBI Taxonomy" id="766949"/>
    <lineage>
        <taxon>Eukaryota</taxon>
        <taxon>Fungi</taxon>
        <taxon>Dikarya</taxon>
        <taxon>Ascomycota</taxon>
        <taxon>Saccharomycotina</taxon>
        <taxon>Saccharomycetes</taxon>
        <taxon>Saccharomycodales</taxon>
        <taxon>Saccharomycodaceae</taxon>
        <taxon>Hanseniaspora</taxon>
    </lineage>
</organism>
<gene>
    <name evidence="4" type="ORF">HANVADRAFT_2743</name>
</gene>